<evidence type="ECO:0000256" key="1">
    <source>
        <dbReference type="ARBA" id="ARBA00022460"/>
    </source>
</evidence>
<dbReference type="Proteomes" id="UP000327044">
    <property type="component" value="Unassembled WGS sequence"/>
</dbReference>
<keyword evidence="1 2" id="KW-0193">Cuticle</keyword>
<dbReference type="PROSITE" id="PS51155">
    <property type="entry name" value="CHIT_BIND_RR_2"/>
    <property type="match status" value="2"/>
</dbReference>
<dbReference type="InParanoid" id="A0A5N4ASF7"/>
<feature type="chain" id="PRO_5024367613" evidence="3">
    <location>
        <begin position="19"/>
        <end position="398"/>
    </location>
</feature>
<dbReference type="PANTHER" id="PTHR12236:SF75">
    <property type="entry name" value="CUTICULAR PROTEIN 62BB, ISOFORM A"/>
    <property type="match status" value="1"/>
</dbReference>
<dbReference type="Pfam" id="PF00379">
    <property type="entry name" value="Chitin_bind_4"/>
    <property type="match status" value="2"/>
</dbReference>
<accession>A0A5N4ASF7</accession>
<evidence type="ECO:0000256" key="2">
    <source>
        <dbReference type="PROSITE-ProRule" id="PRU00497"/>
    </source>
</evidence>
<dbReference type="PANTHER" id="PTHR12236">
    <property type="entry name" value="STRUCTURAL CONTITUENT OF CUTICLE"/>
    <property type="match status" value="1"/>
</dbReference>
<name>A0A5N4ASF7_PHOPY</name>
<dbReference type="GO" id="GO:0042302">
    <property type="term" value="F:structural constituent of cuticle"/>
    <property type="evidence" value="ECO:0007669"/>
    <property type="project" value="UniProtKB-UniRule"/>
</dbReference>
<evidence type="ECO:0000313" key="5">
    <source>
        <dbReference type="Proteomes" id="UP000327044"/>
    </source>
</evidence>
<dbReference type="InterPro" id="IPR051217">
    <property type="entry name" value="Insect_Cuticle_Struc_Prot"/>
</dbReference>
<dbReference type="GO" id="GO:0031012">
    <property type="term" value="C:extracellular matrix"/>
    <property type="evidence" value="ECO:0007669"/>
    <property type="project" value="TreeGrafter"/>
</dbReference>
<feature type="signal peptide" evidence="3">
    <location>
        <begin position="1"/>
        <end position="18"/>
    </location>
</feature>
<dbReference type="EMBL" id="VVIM01000004">
    <property type="protein sequence ID" value="KAB0800261.1"/>
    <property type="molecule type" value="Genomic_DNA"/>
</dbReference>
<dbReference type="AlphaFoldDB" id="A0A5N4ASF7"/>
<gene>
    <name evidence="4" type="ORF">PPYR_06001</name>
</gene>
<organism evidence="4 5">
    <name type="scientific">Photinus pyralis</name>
    <name type="common">Common eastern firefly</name>
    <name type="synonym">Lampyris pyralis</name>
    <dbReference type="NCBI Taxonomy" id="7054"/>
    <lineage>
        <taxon>Eukaryota</taxon>
        <taxon>Metazoa</taxon>
        <taxon>Ecdysozoa</taxon>
        <taxon>Arthropoda</taxon>
        <taxon>Hexapoda</taxon>
        <taxon>Insecta</taxon>
        <taxon>Pterygota</taxon>
        <taxon>Neoptera</taxon>
        <taxon>Endopterygota</taxon>
        <taxon>Coleoptera</taxon>
        <taxon>Polyphaga</taxon>
        <taxon>Elateriformia</taxon>
        <taxon>Elateroidea</taxon>
        <taxon>Lampyridae</taxon>
        <taxon>Lampyrinae</taxon>
        <taxon>Photinus</taxon>
    </lineage>
</organism>
<dbReference type="InterPro" id="IPR000618">
    <property type="entry name" value="Insect_cuticle"/>
</dbReference>
<evidence type="ECO:0000313" key="4">
    <source>
        <dbReference type="EMBL" id="KAB0800261.1"/>
    </source>
</evidence>
<keyword evidence="5" id="KW-1185">Reference proteome</keyword>
<dbReference type="PRINTS" id="PR00947">
    <property type="entry name" value="CUTICLE"/>
</dbReference>
<proteinExistence type="predicted"/>
<evidence type="ECO:0000256" key="3">
    <source>
        <dbReference type="SAM" id="SignalP"/>
    </source>
</evidence>
<dbReference type="GO" id="GO:0005615">
    <property type="term" value="C:extracellular space"/>
    <property type="evidence" value="ECO:0007669"/>
    <property type="project" value="TreeGrafter"/>
</dbReference>
<protein>
    <submittedName>
        <fullName evidence="4">Uncharacterized protein</fullName>
    </submittedName>
</protein>
<comment type="caution">
    <text evidence="4">The sequence shown here is derived from an EMBL/GenBank/DDBJ whole genome shotgun (WGS) entry which is preliminary data.</text>
</comment>
<keyword evidence="3" id="KW-0732">Signal</keyword>
<dbReference type="InterPro" id="IPR031311">
    <property type="entry name" value="CHIT_BIND_RR_consensus"/>
</dbReference>
<sequence length="398" mass="40853">MEFQFMVLFSALVALSGAHPSGVIAPVAAPVVAAKLADLEFDPNPQYAFAYDVHDALTGDSKSQSETRNGGLVQGRYTVADPDGSQRIVDYTADPVNGFNAVVNKVPQVVAPIVARAPPVVAAPARVVAAAPAPLVAAPAPVAPVVAAPHAPLVAPARVAYAAAPAHAYTAALTAPLAAAPIVSPYSIARVAYASPYAVVVFAAFLALARASEIIAPVAPVLAKTVLSAEFDPHPKYSFGYGVSDPLTGDSKSHVESRDGGFVQGRYSLDESDGTQRIVDYTADPINGFNAVVNKVPLAKAIVEAPIAAKTILPVPVAPIAAKTILSAPVAPIAAKTVISAPVARLAHIAGAPAAPLAYGYHGYHPYAAAAYPYSVSGSVYPYGAHLAYNNVVPKIYY</sequence>
<reference evidence="4 5" key="1">
    <citation type="journal article" date="2018" name="Elife">
        <title>Firefly genomes illuminate parallel origins of bioluminescence in beetles.</title>
        <authorList>
            <person name="Fallon T.R."/>
            <person name="Lower S.E."/>
            <person name="Chang C.H."/>
            <person name="Bessho-Uehara M."/>
            <person name="Martin G.J."/>
            <person name="Bewick A.J."/>
            <person name="Behringer M."/>
            <person name="Debat H.J."/>
            <person name="Wong I."/>
            <person name="Day J.C."/>
            <person name="Suvorov A."/>
            <person name="Silva C.J."/>
            <person name="Stanger-Hall K.F."/>
            <person name="Hall D.W."/>
            <person name="Schmitz R.J."/>
            <person name="Nelson D.R."/>
            <person name="Lewis S.M."/>
            <person name="Shigenobu S."/>
            <person name="Bybee S.M."/>
            <person name="Larracuente A.M."/>
            <person name="Oba Y."/>
            <person name="Weng J.K."/>
        </authorList>
    </citation>
    <scope>NUCLEOTIDE SEQUENCE [LARGE SCALE GENOMIC DNA]</scope>
    <source>
        <strain evidence="4">1611_PpyrPB1</strain>
        <tissue evidence="4">Whole body</tissue>
    </source>
</reference>
<dbReference type="PROSITE" id="PS00233">
    <property type="entry name" value="CHIT_BIND_RR_1"/>
    <property type="match status" value="2"/>
</dbReference>